<dbReference type="Pfam" id="PF04967">
    <property type="entry name" value="HTH_10"/>
    <property type="match status" value="1"/>
</dbReference>
<reference evidence="7" key="1">
    <citation type="journal article" date="2014" name="Int. J. Syst. Evol. Microbiol.">
        <title>Complete genome sequence of Corynebacterium casei LMG S-19264T (=DSM 44701T), isolated from a smear-ripened cheese.</title>
        <authorList>
            <consortium name="US DOE Joint Genome Institute (JGI-PGF)"/>
            <person name="Walter F."/>
            <person name="Albersmeier A."/>
            <person name="Kalinowski J."/>
            <person name="Ruckert C."/>
        </authorList>
    </citation>
    <scope>NUCLEOTIDE SEQUENCE</scope>
    <source>
        <strain evidence="7">JCM 19596</strain>
    </source>
</reference>
<dbReference type="InterPro" id="IPR031803">
    <property type="entry name" value="BAT_GAF/HTH-assoc"/>
</dbReference>
<dbReference type="RefSeq" id="WP_229774203.1">
    <property type="nucleotide sequence ID" value="NZ_BMPG01000009.1"/>
</dbReference>
<dbReference type="InterPro" id="IPR003018">
    <property type="entry name" value="GAF"/>
</dbReference>
<name>A0A830FPG2_9EURY</name>
<dbReference type="InterPro" id="IPR035965">
    <property type="entry name" value="PAS-like_dom_sf"/>
</dbReference>
<dbReference type="AlphaFoldDB" id="A0A830FPG2"/>
<dbReference type="InterPro" id="IPR001610">
    <property type="entry name" value="PAC"/>
</dbReference>
<evidence type="ECO:0000256" key="2">
    <source>
        <dbReference type="ARBA" id="ARBA00023163"/>
    </source>
</evidence>
<keyword evidence="3" id="KW-0175">Coiled coil</keyword>
<evidence type="ECO:0000259" key="6">
    <source>
        <dbReference type="PROSITE" id="PS50113"/>
    </source>
</evidence>
<dbReference type="SMART" id="SM00091">
    <property type="entry name" value="PAS"/>
    <property type="match status" value="2"/>
</dbReference>
<dbReference type="Pfam" id="PF13185">
    <property type="entry name" value="GAF_2"/>
    <property type="match status" value="1"/>
</dbReference>
<dbReference type="SMART" id="SM00065">
    <property type="entry name" value="GAF"/>
    <property type="match status" value="2"/>
</dbReference>
<protein>
    <recommendedName>
        <fullName evidence="9">PAS domain S-box-containing protein</fullName>
    </recommendedName>
</protein>
<keyword evidence="1" id="KW-0805">Transcription regulation</keyword>
<dbReference type="InterPro" id="IPR029016">
    <property type="entry name" value="GAF-like_dom_sf"/>
</dbReference>
<evidence type="ECO:0000256" key="4">
    <source>
        <dbReference type="SAM" id="MobiDB-lite"/>
    </source>
</evidence>
<feature type="domain" description="PAC" evidence="6">
    <location>
        <begin position="168"/>
        <end position="220"/>
    </location>
</feature>
<accession>A0A830FPG2</accession>
<feature type="region of interest" description="Disordered" evidence="4">
    <location>
        <begin position="591"/>
        <end position="610"/>
    </location>
</feature>
<dbReference type="Pfam" id="PF01590">
    <property type="entry name" value="GAF"/>
    <property type="match status" value="1"/>
</dbReference>
<feature type="coiled-coil region" evidence="3">
    <location>
        <begin position="208"/>
        <end position="235"/>
    </location>
</feature>
<keyword evidence="8" id="KW-1185">Reference proteome</keyword>
<evidence type="ECO:0000256" key="3">
    <source>
        <dbReference type="SAM" id="Coils"/>
    </source>
</evidence>
<evidence type="ECO:0000256" key="1">
    <source>
        <dbReference type="ARBA" id="ARBA00023015"/>
    </source>
</evidence>
<proteinExistence type="predicted"/>
<dbReference type="NCBIfam" id="TIGR00229">
    <property type="entry name" value="sensory_box"/>
    <property type="match status" value="2"/>
</dbReference>
<sequence>MESLTEALRETLAAFDESSGTPLTTTEVADRLDLGRRSTYDRLERLADRGRVETKAVGASARVWWRPADAARTGRTTTGEASDFGASAGSSEQSADASYLASIFENQRDLIYVFGADATLRRWNDPVVEVTGYANEELEGMSPTMFVADDAQAETLDAVVRALDGESVTVDLPLETAAGERIPYEFSATPIRDANGTVTGFTGIGRDVTDRQEKERELERRRAEAERELDDVFERVDEAVLGVDASWRIQYANDDAEALLGTSVASALGSRLDDLVPEFEARVPRESLREAVSTGEHAEFEFHADALDAWVEVRAYPSSSDDGLSLYLRDVTDRVERERQLRERVRQQEAVATLGQRALRGQDVDALLGDAVELVADVLDTDYCKVLDLDAEDESLLLRQGVGWRDGLVGSASVSAVDEESQAAYTLESENPVVVEDLTAETRFSGPSLLTDHDVRGGISTVIGPADDPWGVLGTHDTSVTAFSEHDVTFVQSVAHILASAIARRRDEDRLRRQREQLTALLNVTEVVQGVTDAVVEQSTRREIETAVCEHLAAADSYLFAWIGDVDPATQTVTSRAEAGVSDYLDGITISVDPSDEHSDGPTGRAFRTGEVQTTQDIVTDESYQLWRSDVAEYGFRSSAAIPLTHDDATYGVLNVYAARPNAFEHQERAVISRLGDVVGHAIAATERKRALLSDEAVELEFHIDDLYETAGVAAPPSGEIRFDHAVPVSDDEFVVYGAVDEAALPAARDLAAAVPQWEAVSAGESTADGTRPLEVRARDPPLLSALLAVGGGIDHAVVDANGEFDVTVHVPFNADVRRVTDAIQDAYPTTEMIRRRQVAWEDIQPAVTIESLPVELTERQRNALQAAYYAGYFERPRAATGGDVADSLGISQPTFSQHLRDAERKVLDALLANVGL</sequence>
<dbReference type="PROSITE" id="PS50113">
    <property type="entry name" value="PAC"/>
    <property type="match status" value="1"/>
</dbReference>
<dbReference type="CDD" id="cd00130">
    <property type="entry name" value="PAS"/>
    <property type="match status" value="2"/>
</dbReference>
<dbReference type="Proteomes" id="UP000607197">
    <property type="component" value="Unassembled WGS sequence"/>
</dbReference>
<evidence type="ECO:0008006" key="9">
    <source>
        <dbReference type="Google" id="ProtNLM"/>
    </source>
</evidence>
<dbReference type="PROSITE" id="PS50112">
    <property type="entry name" value="PAS"/>
    <property type="match status" value="2"/>
</dbReference>
<dbReference type="InterPro" id="IPR013656">
    <property type="entry name" value="PAS_4"/>
</dbReference>
<dbReference type="SUPFAM" id="SSF55785">
    <property type="entry name" value="PYP-like sensor domain (PAS domain)"/>
    <property type="match status" value="2"/>
</dbReference>
<gene>
    <name evidence="7" type="ORF">GCM10009039_34260</name>
</gene>
<keyword evidence="2" id="KW-0804">Transcription</keyword>
<dbReference type="Pfam" id="PF15915">
    <property type="entry name" value="BAT"/>
    <property type="match status" value="1"/>
</dbReference>
<dbReference type="SMART" id="SM00086">
    <property type="entry name" value="PAC"/>
    <property type="match status" value="1"/>
</dbReference>
<feature type="domain" description="PAS" evidence="5">
    <location>
        <begin position="96"/>
        <end position="166"/>
    </location>
</feature>
<comment type="caution">
    <text evidence="7">The sequence shown here is derived from an EMBL/GenBank/DDBJ whole genome shotgun (WGS) entry which is preliminary data.</text>
</comment>
<dbReference type="SUPFAM" id="SSF55781">
    <property type="entry name" value="GAF domain-like"/>
    <property type="match status" value="2"/>
</dbReference>
<dbReference type="EMBL" id="BMPG01000009">
    <property type="protein sequence ID" value="GGL73288.1"/>
    <property type="molecule type" value="Genomic_DNA"/>
</dbReference>
<dbReference type="Gene3D" id="3.30.450.20">
    <property type="entry name" value="PAS domain"/>
    <property type="match status" value="2"/>
</dbReference>
<feature type="domain" description="PAS" evidence="5">
    <location>
        <begin position="225"/>
        <end position="295"/>
    </location>
</feature>
<dbReference type="PANTHER" id="PTHR34236:SF1">
    <property type="entry name" value="DIMETHYL SULFOXIDE REDUCTASE TRANSCRIPTIONAL ACTIVATOR"/>
    <property type="match status" value="1"/>
</dbReference>
<organism evidence="7 8">
    <name type="scientific">Halocalculus aciditolerans</name>
    <dbReference type="NCBI Taxonomy" id="1383812"/>
    <lineage>
        <taxon>Archaea</taxon>
        <taxon>Methanobacteriati</taxon>
        <taxon>Methanobacteriota</taxon>
        <taxon>Stenosarchaea group</taxon>
        <taxon>Halobacteria</taxon>
        <taxon>Halobacteriales</taxon>
        <taxon>Halobacteriaceae</taxon>
        <taxon>Halocalculus</taxon>
    </lineage>
</organism>
<dbReference type="Pfam" id="PF08448">
    <property type="entry name" value="PAS_4"/>
    <property type="match status" value="2"/>
</dbReference>
<dbReference type="InterPro" id="IPR000014">
    <property type="entry name" value="PAS"/>
</dbReference>
<feature type="region of interest" description="Disordered" evidence="4">
    <location>
        <begin position="71"/>
        <end position="90"/>
    </location>
</feature>
<dbReference type="Gene3D" id="3.30.450.40">
    <property type="match status" value="2"/>
</dbReference>
<evidence type="ECO:0000259" key="5">
    <source>
        <dbReference type="PROSITE" id="PS50112"/>
    </source>
</evidence>
<evidence type="ECO:0000313" key="7">
    <source>
        <dbReference type="EMBL" id="GGL73288.1"/>
    </source>
</evidence>
<dbReference type="PANTHER" id="PTHR34236">
    <property type="entry name" value="DIMETHYL SULFOXIDE REDUCTASE TRANSCRIPTIONAL ACTIVATOR"/>
    <property type="match status" value="1"/>
</dbReference>
<evidence type="ECO:0000313" key="8">
    <source>
        <dbReference type="Proteomes" id="UP000607197"/>
    </source>
</evidence>
<dbReference type="InterPro" id="IPR000700">
    <property type="entry name" value="PAS-assoc_C"/>
</dbReference>
<reference evidence="7" key="2">
    <citation type="submission" date="2020-09" db="EMBL/GenBank/DDBJ databases">
        <authorList>
            <person name="Sun Q."/>
            <person name="Ohkuma M."/>
        </authorList>
    </citation>
    <scope>NUCLEOTIDE SEQUENCE</scope>
    <source>
        <strain evidence="7">JCM 19596</strain>
    </source>
</reference>
<dbReference type="InterPro" id="IPR007050">
    <property type="entry name" value="HTH_bacterioopsin"/>
</dbReference>